<reference evidence="3 4" key="1">
    <citation type="journal article" date="2015" name="Stand. Genomic Sci.">
        <title>Genomic Encyclopedia of Bacterial and Archaeal Type Strains, Phase III: the genomes of soil and plant-associated and newly described type strains.</title>
        <authorList>
            <person name="Whitman W.B."/>
            <person name="Woyke T."/>
            <person name="Klenk H.P."/>
            <person name="Zhou Y."/>
            <person name="Lilburn T.G."/>
            <person name="Beck B.J."/>
            <person name="De Vos P."/>
            <person name="Vandamme P."/>
            <person name="Eisen J.A."/>
            <person name="Garrity G."/>
            <person name="Hugenholtz P."/>
            <person name="Kyrpides N.C."/>
        </authorList>
    </citation>
    <scope>NUCLEOTIDE SEQUENCE [LARGE SCALE GENOMIC DNA]</scope>
    <source>
        <strain evidence="3 4">CGMCC 1.10124</strain>
    </source>
</reference>
<dbReference type="Proteomes" id="UP000282007">
    <property type="component" value="Chromosome"/>
</dbReference>
<reference evidence="3" key="3">
    <citation type="submission" date="2018-10" db="EMBL/GenBank/DDBJ databases">
        <authorList>
            <person name="Whitman W."/>
            <person name="Huntemann M."/>
            <person name="Clum A."/>
            <person name="Pillay M."/>
            <person name="Palaniappan K."/>
            <person name="Varghese N."/>
            <person name="Mikhailova N."/>
            <person name="Stamatis D."/>
            <person name="Reddy T."/>
            <person name="Daum C."/>
            <person name="Shapiro N."/>
            <person name="Ivanova N."/>
            <person name="Kyrpides N."/>
            <person name="Woyke T."/>
        </authorList>
    </citation>
    <scope>NUCLEOTIDE SEQUENCE</scope>
    <source>
        <strain evidence="3">CGMCC 1.10124</strain>
    </source>
</reference>
<keyword evidence="3" id="KW-0540">Nuclease</keyword>
<proteinExistence type="predicted"/>
<evidence type="ECO:0000313" key="4">
    <source>
        <dbReference type="Proteomes" id="UP000277326"/>
    </source>
</evidence>
<reference evidence="2 5" key="2">
    <citation type="submission" date="2018-07" db="EMBL/GenBank/DDBJ databases">
        <title>Genome sequences of Haloplanus aerogenes JCM 16430T.</title>
        <authorList>
            <person name="Kim Y.B."/>
            <person name="Roh S.W."/>
        </authorList>
    </citation>
    <scope>NUCLEOTIDE SEQUENCE [LARGE SCALE GENOMIC DNA]</scope>
    <source>
        <strain evidence="2 5">JCM 16430</strain>
    </source>
</reference>
<protein>
    <submittedName>
        <fullName evidence="3">CRISPR-associated exonuclease Cas4</fullName>
    </submittedName>
</protein>
<dbReference type="RefSeq" id="WP_121921341.1">
    <property type="nucleotide sequence ID" value="NZ_CP034145.1"/>
</dbReference>
<keyword evidence="5" id="KW-1185">Reference proteome</keyword>
<dbReference type="GO" id="GO:0004527">
    <property type="term" value="F:exonuclease activity"/>
    <property type="evidence" value="ECO:0007669"/>
    <property type="project" value="UniProtKB-KW"/>
</dbReference>
<keyword evidence="3" id="KW-0378">Hydrolase</keyword>
<name>A0A3M0CX00_9EURY</name>
<dbReference type="KEGG" id="haer:DU502_17590"/>
<evidence type="ECO:0000313" key="3">
    <source>
        <dbReference type="EMBL" id="RMB13427.1"/>
    </source>
</evidence>
<evidence type="ECO:0000313" key="5">
    <source>
        <dbReference type="Proteomes" id="UP000282007"/>
    </source>
</evidence>
<dbReference type="EMBL" id="REFS01000005">
    <property type="protein sequence ID" value="RMB13427.1"/>
    <property type="molecule type" value="Genomic_DNA"/>
</dbReference>
<sequence>MARPPVSVLTFAELARATYCPRQYYYAKREGIEDPPPAARARRNLAFRYPELRKASDAALTAEPIECPPAAYRAALDRLAERDDWAALTDPSDRERTLTGRECRGVAHKILPGEPPTPTFVSPGRPPERGVWRPQRVRVVAMAKALAWEREQEIPAALVEYPAHGIVRRVDLTTRNRAAYRRTVRTISGIDGPPARIDDEAKCEACDYREQCGVRTRSLRSLLGLS</sequence>
<evidence type="ECO:0000313" key="2">
    <source>
        <dbReference type="EMBL" id="AZH27073.1"/>
    </source>
</evidence>
<organism evidence="3 4">
    <name type="scientific">Haloplanus aerogenes</name>
    <dbReference type="NCBI Taxonomy" id="660522"/>
    <lineage>
        <taxon>Archaea</taxon>
        <taxon>Methanobacteriati</taxon>
        <taxon>Methanobacteriota</taxon>
        <taxon>Stenosarchaea group</taxon>
        <taxon>Halobacteria</taxon>
        <taxon>Halobacteriales</taxon>
        <taxon>Haloferacaceae</taxon>
        <taxon>Haloplanus</taxon>
    </lineage>
</organism>
<evidence type="ECO:0000256" key="1">
    <source>
        <dbReference type="SAM" id="MobiDB-lite"/>
    </source>
</evidence>
<gene>
    <name evidence="3" type="ORF">ATH50_2760</name>
    <name evidence="2" type="ORF">DU502_17590</name>
</gene>
<dbReference type="EMBL" id="CP034145">
    <property type="protein sequence ID" value="AZH27073.1"/>
    <property type="molecule type" value="Genomic_DNA"/>
</dbReference>
<feature type="region of interest" description="Disordered" evidence="1">
    <location>
        <begin position="108"/>
        <end position="127"/>
    </location>
</feature>
<dbReference type="AlphaFoldDB" id="A0A3M0CX00"/>
<accession>A0A3M0CX00</accession>
<keyword evidence="3" id="KW-0269">Exonuclease</keyword>
<dbReference type="GeneID" id="38473138"/>
<dbReference type="Proteomes" id="UP000277326">
    <property type="component" value="Unassembled WGS sequence"/>
</dbReference>